<sequence>MMEDSFKTNYKRHDYRIESLDHIIRGLWEAIQLLEDRVKLKGWYDGLWFREDSEPIFGLAFIALQNYINASIIDRFDSIDGKEKIYKLGNKIGDSGRSNIELIIALANYTKHKDWGEPHKGTREILSDVGLKCDIDVDILEAPIFEGVELLSHTWDLLEVTESVKAWREMLWTHQSL</sequence>
<proteinExistence type="predicted"/>
<protein>
    <submittedName>
        <fullName evidence="1">Uncharacterized protein</fullName>
    </submittedName>
</protein>
<organism evidence="1 2">
    <name type="scientific">Pedobacter agri</name>
    <dbReference type="NCBI Taxonomy" id="454586"/>
    <lineage>
        <taxon>Bacteria</taxon>
        <taxon>Pseudomonadati</taxon>
        <taxon>Bacteroidota</taxon>
        <taxon>Sphingobacteriia</taxon>
        <taxon>Sphingobacteriales</taxon>
        <taxon>Sphingobacteriaceae</taxon>
        <taxon>Pedobacter</taxon>
    </lineage>
</organism>
<dbReference type="Proteomes" id="UP001142592">
    <property type="component" value="Unassembled WGS sequence"/>
</dbReference>
<evidence type="ECO:0000313" key="1">
    <source>
        <dbReference type="EMBL" id="MCX3266457.1"/>
    </source>
</evidence>
<dbReference type="AlphaFoldDB" id="A0A9X3IA19"/>
<accession>A0A9X3IA19</accession>
<keyword evidence="2" id="KW-1185">Reference proteome</keyword>
<name>A0A9X3IA19_9SPHI</name>
<evidence type="ECO:0000313" key="2">
    <source>
        <dbReference type="Proteomes" id="UP001142592"/>
    </source>
</evidence>
<reference evidence="1" key="1">
    <citation type="submission" date="2022-11" db="EMBL/GenBank/DDBJ databases">
        <authorList>
            <person name="Graham C."/>
            <person name="Newman J.D."/>
        </authorList>
    </citation>
    <scope>NUCLEOTIDE SEQUENCE</scope>
    <source>
        <strain evidence="1">DSM 19486</strain>
    </source>
</reference>
<comment type="caution">
    <text evidence="1">The sequence shown here is derived from an EMBL/GenBank/DDBJ whole genome shotgun (WGS) entry which is preliminary data.</text>
</comment>
<dbReference type="RefSeq" id="WP_010600167.1">
    <property type="nucleotide sequence ID" value="NZ_JAPJUH010000005.1"/>
</dbReference>
<dbReference type="EMBL" id="JAPJUH010000005">
    <property type="protein sequence ID" value="MCX3266457.1"/>
    <property type="molecule type" value="Genomic_DNA"/>
</dbReference>
<gene>
    <name evidence="1" type="ORF">OQZ29_16985</name>
</gene>